<dbReference type="SUPFAM" id="SSF55031">
    <property type="entry name" value="Bacterial exopeptidase dimerisation domain"/>
    <property type="match status" value="1"/>
</dbReference>
<dbReference type="EMBL" id="JAXIOK010000004">
    <property type="protein sequence ID" value="KAK4773236.1"/>
    <property type="molecule type" value="Genomic_DNA"/>
</dbReference>
<evidence type="ECO:0000313" key="9">
    <source>
        <dbReference type="Proteomes" id="UP001345219"/>
    </source>
</evidence>
<reference evidence="8 9" key="1">
    <citation type="journal article" date="2023" name="Hortic Res">
        <title>Pangenome of water caltrop reveals structural variations and asymmetric subgenome divergence after allopolyploidization.</title>
        <authorList>
            <person name="Zhang X."/>
            <person name="Chen Y."/>
            <person name="Wang L."/>
            <person name="Yuan Y."/>
            <person name="Fang M."/>
            <person name="Shi L."/>
            <person name="Lu R."/>
            <person name="Comes H.P."/>
            <person name="Ma Y."/>
            <person name="Chen Y."/>
            <person name="Huang G."/>
            <person name="Zhou Y."/>
            <person name="Zheng Z."/>
            <person name="Qiu Y."/>
        </authorList>
    </citation>
    <scope>NUCLEOTIDE SEQUENCE [LARGE SCALE GENOMIC DNA]</scope>
    <source>
        <tissue evidence="8">Roots</tissue>
    </source>
</reference>
<dbReference type="FunFam" id="3.30.70.360:FF:000012">
    <property type="entry name" value="Putative ureidoglycolate hydrolase"/>
    <property type="match status" value="1"/>
</dbReference>
<proteinExistence type="predicted"/>
<dbReference type="AlphaFoldDB" id="A0AAN7QPR5"/>
<protein>
    <recommendedName>
        <fullName evidence="10">Ureidoglycolate hydrolase</fullName>
    </recommendedName>
</protein>
<evidence type="ECO:0000256" key="2">
    <source>
        <dbReference type="ARBA" id="ARBA00011738"/>
    </source>
</evidence>
<dbReference type="NCBIfam" id="TIGR01879">
    <property type="entry name" value="hydantase"/>
    <property type="match status" value="1"/>
</dbReference>
<dbReference type="GO" id="GO:0046872">
    <property type="term" value="F:metal ion binding"/>
    <property type="evidence" value="ECO:0007669"/>
    <property type="project" value="UniProtKB-KW"/>
</dbReference>
<dbReference type="Proteomes" id="UP001345219">
    <property type="component" value="Chromosome 22"/>
</dbReference>
<organism evidence="8 9">
    <name type="scientific">Trapa incisa</name>
    <dbReference type="NCBI Taxonomy" id="236973"/>
    <lineage>
        <taxon>Eukaryota</taxon>
        <taxon>Viridiplantae</taxon>
        <taxon>Streptophyta</taxon>
        <taxon>Embryophyta</taxon>
        <taxon>Tracheophyta</taxon>
        <taxon>Spermatophyta</taxon>
        <taxon>Magnoliopsida</taxon>
        <taxon>eudicotyledons</taxon>
        <taxon>Gunneridae</taxon>
        <taxon>Pentapetalae</taxon>
        <taxon>rosids</taxon>
        <taxon>malvids</taxon>
        <taxon>Myrtales</taxon>
        <taxon>Lythraceae</taxon>
        <taxon>Trapa</taxon>
    </lineage>
</organism>
<name>A0AAN7QPR5_9MYRT</name>
<evidence type="ECO:0000313" key="8">
    <source>
        <dbReference type="EMBL" id="KAK4773236.1"/>
    </source>
</evidence>
<comment type="caution">
    <text evidence="8">The sequence shown here is derived from an EMBL/GenBank/DDBJ whole genome shotgun (WGS) entry which is preliminary data.</text>
</comment>
<keyword evidence="3" id="KW-0659">Purine metabolism</keyword>
<dbReference type="CDD" id="cd03884">
    <property type="entry name" value="M20_bAS"/>
    <property type="match status" value="1"/>
</dbReference>
<dbReference type="Pfam" id="PF01546">
    <property type="entry name" value="Peptidase_M20"/>
    <property type="match status" value="1"/>
</dbReference>
<keyword evidence="9" id="KW-1185">Reference proteome</keyword>
<keyword evidence="6" id="KW-0464">Manganese</keyword>
<sequence>MLLRCGSSSSLIFYALFYLCSVSAISGYKDTDEPTIRTMNEFSGYPFDETQLHSQALIVDGENLQKQIDELATFSDTPVPSVTRVLYTENDVIARRYIKKLMGLAGLSVREDAVGNIFGRWEGYEPNLAPVASGSHIDAIPYSGKYDGVVGVLGAIESINTLRRSGFKPRRSLDIIMFTSEEPTRFGISCLGSRLMAGSEILLKALETTVDNQNISFVDAARSAGYAQEKNDLTSVFLKKGSYAAFVELHIEQGPILEDEGISIGIVTAIAAPASIKVDFEGGGGHAGAMLMPYRNDAGLAAAQLALAVEKHVLESGSIDTVGTVGILDLHPGAINSIPSKSHLEIDTRDINEERRNKVIKKVHDSAESIAKARGVRLAEFNIINQDPPAISDDSIVKAMISASEELNLSHKLMISRAYHDSLFMARVSPMGMIFIPCFKGYSHKPEEHASVQDISNGVRVLALTLAKLSQK</sequence>
<dbReference type="PANTHER" id="PTHR32494:SF19">
    <property type="entry name" value="ALLANTOATE DEIMINASE-RELATED"/>
    <property type="match status" value="1"/>
</dbReference>
<dbReference type="GO" id="GO:0006144">
    <property type="term" value="P:purine nucleobase metabolic process"/>
    <property type="evidence" value="ECO:0007669"/>
    <property type="project" value="UniProtKB-KW"/>
</dbReference>
<dbReference type="InterPro" id="IPR036264">
    <property type="entry name" value="Bact_exopeptidase_dim_dom"/>
</dbReference>
<dbReference type="GO" id="GO:0016813">
    <property type="term" value="F:hydrolase activity, acting on carbon-nitrogen (but not peptide) bonds, in linear amidines"/>
    <property type="evidence" value="ECO:0007669"/>
    <property type="project" value="InterPro"/>
</dbReference>
<dbReference type="Gene3D" id="3.30.70.360">
    <property type="match status" value="1"/>
</dbReference>
<dbReference type="InterPro" id="IPR002933">
    <property type="entry name" value="Peptidase_M20"/>
</dbReference>
<comment type="subunit">
    <text evidence="2">Homodimer.</text>
</comment>
<keyword evidence="4" id="KW-0479">Metal-binding</keyword>
<keyword evidence="7" id="KW-0732">Signal</keyword>
<evidence type="ECO:0000256" key="3">
    <source>
        <dbReference type="ARBA" id="ARBA00022631"/>
    </source>
</evidence>
<dbReference type="InterPro" id="IPR010158">
    <property type="entry name" value="Amidase_Cbmase"/>
</dbReference>
<dbReference type="PANTHER" id="PTHR32494">
    <property type="entry name" value="ALLANTOATE DEIMINASE-RELATED"/>
    <property type="match status" value="1"/>
</dbReference>
<dbReference type="Gene3D" id="3.40.630.10">
    <property type="entry name" value="Zn peptidases"/>
    <property type="match status" value="1"/>
</dbReference>
<evidence type="ECO:0000256" key="4">
    <source>
        <dbReference type="ARBA" id="ARBA00022723"/>
    </source>
</evidence>
<feature type="chain" id="PRO_5042883169" description="Ureidoglycolate hydrolase" evidence="7">
    <location>
        <begin position="25"/>
        <end position="472"/>
    </location>
</feature>
<dbReference type="SUPFAM" id="SSF53187">
    <property type="entry name" value="Zn-dependent exopeptidases"/>
    <property type="match status" value="1"/>
</dbReference>
<accession>A0AAN7QPR5</accession>
<keyword evidence="5" id="KW-0378">Hydrolase</keyword>
<comment type="cofactor">
    <cofactor evidence="1">
        <name>Mn(2+)</name>
        <dbReference type="ChEBI" id="CHEBI:29035"/>
    </cofactor>
</comment>
<feature type="signal peptide" evidence="7">
    <location>
        <begin position="1"/>
        <end position="24"/>
    </location>
</feature>
<evidence type="ECO:0000256" key="6">
    <source>
        <dbReference type="ARBA" id="ARBA00023211"/>
    </source>
</evidence>
<evidence type="ECO:0000256" key="5">
    <source>
        <dbReference type="ARBA" id="ARBA00022801"/>
    </source>
</evidence>
<gene>
    <name evidence="8" type="ORF">SAY87_028255</name>
</gene>
<evidence type="ECO:0008006" key="10">
    <source>
        <dbReference type="Google" id="ProtNLM"/>
    </source>
</evidence>
<evidence type="ECO:0000256" key="7">
    <source>
        <dbReference type="SAM" id="SignalP"/>
    </source>
</evidence>
<evidence type="ECO:0000256" key="1">
    <source>
        <dbReference type="ARBA" id="ARBA00001936"/>
    </source>
</evidence>